<name>A0AAP0C114_9ASPA</name>
<dbReference type="PANTHER" id="PTHR45676:SF159">
    <property type="entry name" value="RING-H2 FINGER PROTEIN ATL51"/>
    <property type="match status" value="1"/>
</dbReference>
<organism evidence="3 4">
    <name type="scientific">Platanthera zijinensis</name>
    <dbReference type="NCBI Taxonomy" id="2320716"/>
    <lineage>
        <taxon>Eukaryota</taxon>
        <taxon>Viridiplantae</taxon>
        <taxon>Streptophyta</taxon>
        <taxon>Embryophyta</taxon>
        <taxon>Tracheophyta</taxon>
        <taxon>Spermatophyta</taxon>
        <taxon>Magnoliopsida</taxon>
        <taxon>Liliopsida</taxon>
        <taxon>Asparagales</taxon>
        <taxon>Orchidaceae</taxon>
        <taxon>Orchidoideae</taxon>
        <taxon>Orchideae</taxon>
        <taxon>Orchidinae</taxon>
        <taxon>Platanthera</taxon>
    </lineage>
</organism>
<dbReference type="SMART" id="SM00184">
    <property type="entry name" value="RING"/>
    <property type="match status" value="1"/>
</dbReference>
<comment type="caution">
    <text evidence="3">The sequence shown here is derived from an EMBL/GenBank/DDBJ whole genome shotgun (WGS) entry which is preliminary data.</text>
</comment>
<dbReference type="InterPro" id="IPR001841">
    <property type="entry name" value="Znf_RING"/>
</dbReference>
<evidence type="ECO:0000256" key="1">
    <source>
        <dbReference type="PROSITE-ProRule" id="PRU00175"/>
    </source>
</evidence>
<protein>
    <recommendedName>
        <fullName evidence="2">RING-type domain-containing protein</fullName>
    </recommendedName>
</protein>
<sequence length="197" mass="22316">MIASIIKLYVNLYSKTLRLGSIPQERELGRSTHNGSDGFFPGDIISGGISNSTLTRRGLIRNNQLPGAVEEARRRLSERLRSISLTETSANSNQETHTRGTNSRTNLNILYGESTLHTHRPSLFHIENKKIPALRWDAYYAMKGESCRVTECCICLEEFKDEDRLVKLLCSHKFHHACLKLWVRSSGDCPLCRADII</sequence>
<keyword evidence="4" id="KW-1185">Reference proteome</keyword>
<evidence type="ECO:0000313" key="3">
    <source>
        <dbReference type="EMBL" id="KAK8957298.1"/>
    </source>
</evidence>
<dbReference type="PROSITE" id="PS50089">
    <property type="entry name" value="ZF_RING_2"/>
    <property type="match status" value="1"/>
</dbReference>
<dbReference type="GO" id="GO:0008270">
    <property type="term" value="F:zinc ion binding"/>
    <property type="evidence" value="ECO:0007669"/>
    <property type="project" value="UniProtKB-KW"/>
</dbReference>
<gene>
    <name evidence="3" type="ORF">KSP39_PZI000244</name>
</gene>
<keyword evidence="1" id="KW-0863">Zinc-finger</keyword>
<dbReference type="Pfam" id="PF13639">
    <property type="entry name" value="zf-RING_2"/>
    <property type="match status" value="1"/>
</dbReference>
<accession>A0AAP0C114</accession>
<dbReference type="EMBL" id="JBBWWQ010000001">
    <property type="protein sequence ID" value="KAK8957298.1"/>
    <property type="molecule type" value="Genomic_DNA"/>
</dbReference>
<dbReference type="Proteomes" id="UP001418222">
    <property type="component" value="Unassembled WGS sequence"/>
</dbReference>
<keyword evidence="1" id="KW-0479">Metal-binding</keyword>
<proteinExistence type="predicted"/>
<dbReference type="GO" id="GO:0016567">
    <property type="term" value="P:protein ubiquitination"/>
    <property type="evidence" value="ECO:0007669"/>
    <property type="project" value="TreeGrafter"/>
</dbReference>
<evidence type="ECO:0000259" key="2">
    <source>
        <dbReference type="PROSITE" id="PS50089"/>
    </source>
</evidence>
<dbReference type="PANTHER" id="PTHR45676">
    <property type="entry name" value="RING-H2 FINGER PROTEIN ATL51-RELATED"/>
    <property type="match status" value="1"/>
</dbReference>
<dbReference type="InterPro" id="IPR013083">
    <property type="entry name" value="Znf_RING/FYVE/PHD"/>
</dbReference>
<dbReference type="SUPFAM" id="SSF57850">
    <property type="entry name" value="RING/U-box"/>
    <property type="match status" value="1"/>
</dbReference>
<evidence type="ECO:0000313" key="4">
    <source>
        <dbReference type="Proteomes" id="UP001418222"/>
    </source>
</evidence>
<reference evidence="3 4" key="1">
    <citation type="journal article" date="2022" name="Nat. Plants">
        <title>Genomes of leafy and leafless Platanthera orchids illuminate the evolution of mycoheterotrophy.</title>
        <authorList>
            <person name="Li M.H."/>
            <person name="Liu K.W."/>
            <person name="Li Z."/>
            <person name="Lu H.C."/>
            <person name="Ye Q.L."/>
            <person name="Zhang D."/>
            <person name="Wang J.Y."/>
            <person name="Li Y.F."/>
            <person name="Zhong Z.M."/>
            <person name="Liu X."/>
            <person name="Yu X."/>
            <person name="Liu D.K."/>
            <person name="Tu X.D."/>
            <person name="Liu B."/>
            <person name="Hao Y."/>
            <person name="Liao X.Y."/>
            <person name="Jiang Y.T."/>
            <person name="Sun W.H."/>
            <person name="Chen J."/>
            <person name="Chen Y.Q."/>
            <person name="Ai Y."/>
            <person name="Zhai J.W."/>
            <person name="Wu S.S."/>
            <person name="Zhou Z."/>
            <person name="Hsiao Y.Y."/>
            <person name="Wu W.L."/>
            <person name="Chen Y.Y."/>
            <person name="Lin Y.F."/>
            <person name="Hsu J.L."/>
            <person name="Li C.Y."/>
            <person name="Wang Z.W."/>
            <person name="Zhao X."/>
            <person name="Zhong W.Y."/>
            <person name="Ma X.K."/>
            <person name="Ma L."/>
            <person name="Huang J."/>
            <person name="Chen G.Z."/>
            <person name="Huang M.Z."/>
            <person name="Huang L."/>
            <person name="Peng D.H."/>
            <person name="Luo Y.B."/>
            <person name="Zou S.Q."/>
            <person name="Chen S.P."/>
            <person name="Lan S."/>
            <person name="Tsai W.C."/>
            <person name="Van de Peer Y."/>
            <person name="Liu Z.J."/>
        </authorList>
    </citation>
    <scope>NUCLEOTIDE SEQUENCE [LARGE SCALE GENOMIC DNA]</scope>
    <source>
        <strain evidence="3">Lor287</strain>
    </source>
</reference>
<dbReference type="Gene3D" id="3.30.40.10">
    <property type="entry name" value="Zinc/RING finger domain, C3HC4 (zinc finger)"/>
    <property type="match status" value="1"/>
</dbReference>
<dbReference type="AlphaFoldDB" id="A0AAP0C114"/>
<keyword evidence="1" id="KW-0862">Zinc</keyword>
<feature type="domain" description="RING-type" evidence="2">
    <location>
        <begin position="152"/>
        <end position="193"/>
    </location>
</feature>